<sequence length="69" mass="7631">MILVDSSVLIDLIERTPEWFGITYLHIPAAAAHAASAAHRVPTVRRAGRGLRHCRIFSLARMPKSQVTP</sequence>
<name>A0A1Q8YBN9_9BURK</name>
<dbReference type="AlphaFoldDB" id="A0A1Q8YBN9"/>
<proteinExistence type="predicted"/>
<keyword evidence="2" id="KW-1185">Reference proteome</keyword>
<dbReference type="Proteomes" id="UP000185911">
    <property type="component" value="Unassembled WGS sequence"/>
</dbReference>
<dbReference type="STRING" id="81479.RA876_09875"/>
<evidence type="ECO:0000313" key="1">
    <source>
        <dbReference type="EMBL" id="OLP05501.1"/>
    </source>
</evidence>
<accession>A0A1Q8YBN9</accession>
<evidence type="ECO:0000313" key="2">
    <source>
        <dbReference type="Proteomes" id="UP000185911"/>
    </source>
</evidence>
<dbReference type="RefSeq" id="WP_075587370.1">
    <property type="nucleotide sequence ID" value="NZ_MSYM01000016.1"/>
</dbReference>
<protein>
    <recommendedName>
        <fullName evidence="3">PIN domain-containing protein</fullName>
    </recommendedName>
</protein>
<dbReference type="EMBL" id="MSYM01000016">
    <property type="protein sequence ID" value="OLP05501.1"/>
    <property type="molecule type" value="Genomic_DNA"/>
</dbReference>
<reference evidence="1 2" key="1">
    <citation type="submission" date="2017-01" db="EMBL/GenBank/DDBJ databases">
        <title>Genome sequence of Rhodoferax antarcticus ANT.BR, a psychrophilic purple nonsulfur bacterium from an Antarctic microbial mat.</title>
        <authorList>
            <person name="Baker J."/>
            <person name="Riester C."/>
            <person name="Skinner B."/>
            <person name="Newell A."/>
            <person name="Swingley W."/>
            <person name="Madigan M."/>
            <person name="Jung D."/>
            <person name="Asao M."/>
            <person name="Chen M."/>
            <person name="Loughlin P."/>
            <person name="Pan H."/>
            <person name="Lin S."/>
            <person name="Li N."/>
            <person name="Shaw J."/>
            <person name="Prado M."/>
            <person name="Sherman C."/>
            <person name="Li X."/>
            <person name="Tang J."/>
            <person name="Blankenship R."/>
            <person name="Zhao T."/>
            <person name="Touchman J."/>
            <person name="Sattley M."/>
        </authorList>
    </citation>
    <scope>NUCLEOTIDE SEQUENCE [LARGE SCALE GENOMIC DNA]</scope>
    <source>
        <strain evidence="1 2">ANT.BR</strain>
    </source>
</reference>
<evidence type="ECO:0008006" key="3">
    <source>
        <dbReference type="Google" id="ProtNLM"/>
    </source>
</evidence>
<organism evidence="1 2">
    <name type="scientific">Rhodoferax antarcticus ANT.BR</name>
    <dbReference type="NCBI Taxonomy" id="1111071"/>
    <lineage>
        <taxon>Bacteria</taxon>
        <taxon>Pseudomonadati</taxon>
        <taxon>Pseudomonadota</taxon>
        <taxon>Betaproteobacteria</taxon>
        <taxon>Burkholderiales</taxon>
        <taxon>Comamonadaceae</taxon>
        <taxon>Rhodoferax</taxon>
    </lineage>
</organism>
<comment type="caution">
    <text evidence="1">The sequence shown here is derived from an EMBL/GenBank/DDBJ whole genome shotgun (WGS) entry which is preliminary data.</text>
</comment>
<gene>
    <name evidence="1" type="ORF">BLL52_3168</name>
</gene>